<dbReference type="RefSeq" id="WP_218564498.1">
    <property type="nucleotide sequence ID" value="NZ_UHIA01000002.1"/>
</dbReference>
<gene>
    <name evidence="1" type="ORF">NCTC10717_00034</name>
</gene>
<evidence type="ECO:0000313" key="2">
    <source>
        <dbReference type="Proteomes" id="UP000254575"/>
    </source>
</evidence>
<sequence>MIHEQPPDRVIHLLGGSMATKYEQDFLLWTEEQAKHLQNRNFDMLDIEHLVDEVISMGKSEVRELESRMAVLLAHLIKWAWQPAMRGNSRSWEATIINQRNKIARLFRQMPSLKKKMEDPELEFWISVWADAKVDAASETGINYSVFPEEMPWSKEQILDQDWYPDSMV</sequence>
<keyword evidence="2" id="KW-1185">Reference proteome</keyword>
<dbReference type="InterPro" id="IPR002636">
    <property type="entry name" value="DUF29"/>
</dbReference>
<accession>A0A380MK93</accession>
<dbReference type="PANTHER" id="PTHR34235">
    <property type="entry name" value="SLR1203 PROTEIN-RELATED"/>
    <property type="match status" value="1"/>
</dbReference>
<dbReference type="Pfam" id="PF01724">
    <property type="entry name" value="DUF29"/>
    <property type="match status" value="1"/>
</dbReference>
<name>A0A380MK93_9GAMM</name>
<evidence type="ECO:0000313" key="1">
    <source>
        <dbReference type="EMBL" id="SUO90239.1"/>
    </source>
</evidence>
<proteinExistence type="predicted"/>
<reference evidence="1 2" key="1">
    <citation type="submission" date="2018-06" db="EMBL/GenBank/DDBJ databases">
        <authorList>
            <consortium name="Pathogen Informatics"/>
            <person name="Doyle S."/>
        </authorList>
    </citation>
    <scope>NUCLEOTIDE SEQUENCE [LARGE SCALE GENOMIC DNA]</scope>
    <source>
        <strain evidence="1 2">NCTC10717</strain>
    </source>
</reference>
<dbReference type="AlphaFoldDB" id="A0A380MK93"/>
<dbReference type="Proteomes" id="UP000254575">
    <property type="component" value="Unassembled WGS sequence"/>
</dbReference>
<dbReference type="Gene3D" id="1.20.1220.20">
    <property type="entry name" value="Uncharcterised protein PF01724"/>
    <property type="match status" value="1"/>
</dbReference>
<organism evidence="1 2">
    <name type="scientific">Suttonella indologenes</name>
    <dbReference type="NCBI Taxonomy" id="13276"/>
    <lineage>
        <taxon>Bacteria</taxon>
        <taxon>Pseudomonadati</taxon>
        <taxon>Pseudomonadota</taxon>
        <taxon>Gammaproteobacteria</taxon>
        <taxon>Cardiobacteriales</taxon>
        <taxon>Cardiobacteriaceae</taxon>
        <taxon>Suttonella</taxon>
    </lineage>
</organism>
<dbReference type="EMBL" id="UHIA01000002">
    <property type="protein sequence ID" value="SUO90239.1"/>
    <property type="molecule type" value="Genomic_DNA"/>
</dbReference>
<protein>
    <submittedName>
        <fullName evidence="1">Domain of uncharacterized function DUF29</fullName>
    </submittedName>
</protein>